<reference evidence="1 2" key="1">
    <citation type="journal article" date="2019" name="Appl. Microbiol. Biotechnol.">
        <title>Differential efficiency of wild type rhizogenic strains for rol gene transformation of plants.</title>
        <authorList>
            <person name="Desmet S."/>
            <person name="De Keyser E."/>
            <person name="Van Vaerenbergh J."/>
            <person name="Baeyen S."/>
            <person name="Van Huylenbroeck J."/>
            <person name="Geelen D."/>
            <person name="Dhooghe E."/>
        </authorList>
    </citation>
    <scope>NUCLEOTIDE SEQUENCE [LARGE SCALE GENOMIC DNA]</scope>
    <source>
        <strain evidence="1 2">B 4.1</strain>
    </source>
</reference>
<organism evidence="1 2">
    <name type="scientific">Rhizobium rhizogenes</name>
    <name type="common">Agrobacterium rhizogenes</name>
    <dbReference type="NCBI Taxonomy" id="359"/>
    <lineage>
        <taxon>Bacteria</taxon>
        <taxon>Pseudomonadati</taxon>
        <taxon>Pseudomonadota</taxon>
        <taxon>Alphaproteobacteria</taxon>
        <taxon>Hyphomicrobiales</taxon>
        <taxon>Rhizobiaceae</taxon>
        <taxon>Rhizobium/Agrobacterium group</taxon>
        <taxon>Rhizobium</taxon>
    </lineage>
</organism>
<protein>
    <submittedName>
        <fullName evidence="1">Uncharacterized protein</fullName>
    </submittedName>
</protein>
<evidence type="ECO:0000313" key="1">
    <source>
        <dbReference type="EMBL" id="TRA89425.1"/>
    </source>
</evidence>
<evidence type="ECO:0000313" key="2">
    <source>
        <dbReference type="Proteomes" id="UP000320858"/>
    </source>
</evidence>
<dbReference type="EMBL" id="SGOB01000002">
    <property type="protein sequence ID" value="TRA89425.1"/>
    <property type="molecule type" value="Genomic_DNA"/>
</dbReference>
<name>A0AA94VE88_RHIRH</name>
<proteinExistence type="predicted"/>
<accession>A0AA94VE88</accession>
<dbReference type="AlphaFoldDB" id="A0AA94VE88"/>
<dbReference type="Proteomes" id="UP000320858">
    <property type="component" value="Unassembled WGS sequence"/>
</dbReference>
<gene>
    <name evidence="1" type="ORF">EXN24_15265</name>
</gene>
<comment type="caution">
    <text evidence="1">The sequence shown here is derived from an EMBL/GenBank/DDBJ whole genome shotgun (WGS) entry which is preliminary data.</text>
</comment>
<sequence length="59" mass="6428">MPSNNTPFNLVHNRGEIPRETIKKPRQFFAPANIGASANNAGASGNDPCFLFLHCTKSK</sequence>